<dbReference type="PANTHER" id="PTHR37953:SF1">
    <property type="entry name" value="UPF0127 PROTEIN MJ1496"/>
    <property type="match status" value="1"/>
</dbReference>
<organism evidence="2 3">
    <name type="scientific">Candidatus Buchananbacteria bacterium CG10_big_fil_rev_8_21_14_0_10_42_9</name>
    <dbReference type="NCBI Taxonomy" id="1974526"/>
    <lineage>
        <taxon>Bacteria</taxon>
        <taxon>Candidatus Buchananiibacteriota</taxon>
    </lineage>
</organism>
<name>A0A2H0W1L1_9BACT</name>
<keyword evidence="1" id="KW-0472">Membrane</keyword>
<dbReference type="Gene3D" id="2.60.120.1140">
    <property type="entry name" value="Protein of unknown function DUF192"/>
    <property type="match status" value="1"/>
</dbReference>
<proteinExistence type="predicted"/>
<evidence type="ECO:0000313" key="2">
    <source>
        <dbReference type="EMBL" id="PIS05234.1"/>
    </source>
</evidence>
<keyword evidence="1" id="KW-1133">Transmembrane helix</keyword>
<comment type="caution">
    <text evidence="2">The sequence shown here is derived from an EMBL/GenBank/DDBJ whole genome shotgun (WGS) entry which is preliminary data.</text>
</comment>
<evidence type="ECO:0000256" key="1">
    <source>
        <dbReference type="SAM" id="Phobius"/>
    </source>
</evidence>
<keyword evidence="1" id="KW-0812">Transmembrane</keyword>
<dbReference type="InterPro" id="IPR038695">
    <property type="entry name" value="Saro_0823-like_sf"/>
</dbReference>
<feature type="transmembrane region" description="Helical" evidence="1">
    <location>
        <begin position="6"/>
        <end position="26"/>
    </location>
</feature>
<dbReference type="AlphaFoldDB" id="A0A2H0W1L1"/>
<accession>A0A2H0W1L1</accession>
<dbReference type="EMBL" id="PEZZ01000015">
    <property type="protein sequence ID" value="PIS05234.1"/>
    <property type="molecule type" value="Genomic_DNA"/>
</dbReference>
<sequence>MEKKTLWLICIIVILLPIALIGYFYYYDQTKIAVSFVNQKGLVQKIEVALAMTPQEIKHGLMGVKHLDENGGMLFVFDDAAPRGFWMKDVLIPLDIIFIDQYGKVVNIVYSAEPCLETICPTYPSEDHAKFVLEVNGGFAKRHGLAINDTVSFDIE</sequence>
<dbReference type="PANTHER" id="PTHR37953">
    <property type="entry name" value="UPF0127 PROTEIN MJ1496"/>
    <property type="match status" value="1"/>
</dbReference>
<dbReference type="Proteomes" id="UP000230935">
    <property type="component" value="Unassembled WGS sequence"/>
</dbReference>
<reference evidence="3" key="1">
    <citation type="submission" date="2017-09" db="EMBL/GenBank/DDBJ databases">
        <title>Depth-based differentiation of microbial function through sediment-hosted aquifers and enrichment of novel symbionts in the deep terrestrial subsurface.</title>
        <authorList>
            <person name="Probst A.J."/>
            <person name="Ladd B."/>
            <person name="Jarett J.K."/>
            <person name="Geller-Mcgrath D.E."/>
            <person name="Sieber C.M.K."/>
            <person name="Emerson J.B."/>
            <person name="Anantharaman K."/>
            <person name="Thomas B.C."/>
            <person name="Malmstrom R."/>
            <person name="Stieglmeier M."/>
            <person name="Klingl A."/>
            <person name="Woyke T."/>
            <person name="Ryan C.M."/>
            <person name="Banfield J.F."/>
        </authorList>
    </citation>
    <scope>NUCLEOTIDE SEQUENCE [LARGE SCALE GENOMIC DNA]</scope>
</reference>
<dbReference type="Pfam" id="PF02643">
    <property type="entry name" value="DUF192"/>
    <property type="match status" value="1"/>
</dbReference>
<evidence type="ECO:0008006" key="4">
    <source>
        <dbReference type="Google" id="ProtNLM"/>
    </source>
</evidence>
<gene>
    <name evidence="2" type="ORF">COT81_02110</name>
</gene>
<dbReference type="InterPro" id="IPR003795">
    <property type="entry name" value="DUF192"/>
</dbReference>
<protein>
    <recommendedName>
        <fullName evidence="4">DUF192 domain-containing protein</fullName>
    </recommendedName>
</protein>
<evidence type="ECO:0000313" key="3">
    <source>
        <dbReference type="Proteomes" id="UP000230935"/>
    </source>
</evidence>